<dbReference type="EMBL" id="JAASAN010000036">
    <property type="protein sequence ID" value="NIL29080.1"/>
    <property type="molecule type" value="Genomic_DNA"/>
</dbReference>
<evidence type="ECO:0000259" key="2">
    <source>
        <dbReference type="PROSITE" id="PS51127"/>
    </source>
</evidence>
<dbReference type="RefSeq" id="WP_167311617.1">
    <property type="nucleotide sequence ID" value="NZ_JAASAN010000036.1"/>
</dbReference>
<dbReference type="InterPro" id="IPR013783">
    <property type="entry name" value="Ig-like_fold"/>
</dbReference>
<dbReference type="GO" id="GO:0009279">
    <property type="term" value="C:cell outer membrane"/>
    <property type="evidence" value="ECO:0007669"/>
    <property type="project" value="TreeGrafter"/>
</dbReference>
<dbReference type="SMART" id="SM00634">
    <property type="entry name" value="BID_1"/>
    <property type="match status" value="1"/>
</dbReference>
<comment type="similarity">
    <text evidence="1">Belongs to the intimin/invasin family.</text>
</comment>
<dbReference type="InterPro" id="IPR003344">
    <property type="entry name" value="Big_1_dom"/>
</dbReference>
<dbReference type="Proteomes" id="UP000698240">
    <property type="component" value="Unassembled WGS sequence"/>
</dbReference>
<dbReference type="InterPro" id="IPR008964">
    <property type="entry name" value="Invasin/intimin_cell_adhesion"/>
</dbReference>
<sequence length="152" mass="15077">TAANLTVVRDNAIANGTATNEVKAMVTDAGNNPLSGHAVSFEADNGAKVTTVIGTTGADGVATATVTNMTAGTTTVKATVNGVSQSVPTMFEPDDSTAQITAANLTVVRDNAIANGIATNEVKAMVTDAGNNPLSGHVVSFEADNGGVVTTV</sequence>
<name>A0AA91BCQ8_9GAMM</name>
<dbReference type="Pfam" id="PF02369">
    <property type="entry name" value="Big_1"/>
    <property type="match status" value="2"/>
</dbReference>
<organism evidence="3 4">
    <name type="scientific">Yersinia massiliensis</name>
    <dbReference type="NCBI Taxonomy" id="419257"/>
    <lineage>
        <taxon>Bacteria</taxon>
        <taxon>Pseudomonadati</taxon>
        <taxon>Pseudomonadota</taxon>
        <taxon>Gammaproteobacteria</taxon>
        <taxon>Enterobacterales</taxon>
        <taxon>Yersiniaceae</taxon>
        <taxon>Yersinia</taxon>
    </lineage>
</organism>
<proteinExistence type="inferred from homology"/>
<feature type="domain" description="Big-1" evidence="2">
    <location>
        <begin position="2"/>
        <end position="92"/>
    </location>
</feature>
<dbReference type="PANTHER" id="PTHR39576:SF2">
    <property type="entry name" value="ATTACHING AND EFFACING PROTEIN HOMOLOG-RELATED"/>
    <property type="match status" value="1"/>
</dbReference>
<dbReference type="SUPFAM" id="SSF49373">
    <property type="entry name" value="Invasin/intimin cell-adhesion fragments"/>
    <property type="match status" value="2"/>
</dbReference>
<accession>A0AA91BCQ8</accession>
<feature type="domain" description="Big-1" evidence="2">
    <location>
        <begin position="102"/>
        <end position="152"/>
    </location>
</feature>
<comment type="caution">
    <text evidence="3">The sequence shown here is derived from an EMBL/GenBank/DDBJ whole genome shotgun (WGS) entry which is preliminary data.</text>
</comment>
<dbReference type="FunFam" id="2.60.40.10:FF:000182">
    <property type="entry name" value="Gamma intimin"/>
    <property type="match status" value="1"/>
</dbReference>
<dbReference type="PANTHER" id="PTHR39576">
    <property type="entry name" value="ATTACHING AND EFFACING PROTEIN HOMOLOG-RELATED-RELATED"/>
    <property type="match status" value="1"/>
</dbReference>
<dbReference type="Gene3D" id="2.60.40.10">
    <property type="entry name" value="Immunoglobulins"/>
    <property type="match status" value="2"/>
</dbReference>
<reference evidence="3" key="1">
    <citation type="submission" date="2020-03" db="EMBL/GenBank/DDBJ databases">
        <authorList>
            <person name="Kislichkina A."/>
            <person name="Dentovskaya S."/>
            <person name="Shaikhutdinov R."/>
            <person name="Ivanov S."/>
            <person name="Sizova A."/>
            <person name="Solomentsev V."/>
            <person name="Bogun A."/>
        </authorList>
    </citation>
    <scope>NUCLEOTIDE SEQUENCE</scope>
    <source>
        <strain evidence="3">SCPM-O-B-8025</strain>
    </source>
</reference>
<feature type="non-terminal residue" evidence="3">
    <location>
        <position position="1"/>
    </location>
</feature>
<protein>
    <recommendedName>
        <fullName evidence="2">Big-1 domain-containing protein</fullName>
    </recommendedName>
</protein>
<evidence type="ECO:0000313" key="3">
    <source>
        <dbReference type="EMBL" id="NIL29080.1"/>
    </source>
</evidence>
<evidence type="ECO:0000313" key="4">
    <source>
        <dbReference type="Proteomes" id="UP000698240"/>
    </source>
</evidence>
<dbReference type="InterPro" id="IPR051715">
    <property type="entry name" value="Intimin-Invasin_domain"/>
</dbReference>
<gene>
    <name evidence="3" type="ORF">HB980_21390</name>
</gene>
<evidence type="ECO:0000256" key="1">
    <source>
        <dbReference type="ARBA" id="ARBA00010116"/>
    </source>
</evidence>
<feature type="non-terminal residue" evidence="3">
    <location>
        <position position="152"/>
    </location>
</feature>
<dbReference type="PROSITE" id="PS51127">
    <property type="entry name" value="BIG1"/>
    <property type="match status" value="2"/>
</dbReference>
<dbReference type="AlphaFoldDB" id="A0AA91BCQ8"/>